<dbReference type="Gene3D" id="2.40.50.100">
    <property type="match status" value="1"/>
</dbReference>
<dbReference type="KEGG" id="palk:PSAKL28_24140"/>
<evidence type="ECO:0000259" key="4">
    <source>
        <dbReference type="Pfam" id="PF25917"/>
    </source>
</evidence>
<dbReference type="InterPro" id="IPR050393">
    <property type="entry name" value="MFP_Efflux_Pump"/>
</dbReference>
<name>A0A077FAQ2_9PSED</name>
<proteinExistence type="inferred from homology"/>
<dbReference type="OrthoDB" id="286173at2"/>
<dbReference type="PANTHER" id="PTHR30367:SF1">
    <property type="entry name" value="MULTIDRUG RESISTANCE PROTEIN MDTN"/>
    <property type="match status" value="1"/>
</dbReference>
<dbReference type="Gene3D" id="1.10.287.470">
    <property type="entry name" value="Helix hairpin bin"/>
    <property type="match status" value="1"/>
</dbReference>
<feature type="coiled-coil region" evidence="2">
    <location>
        <begin position="134"/>
        <end position="161"/>
    </location>
</feature>
<evidence type="ECO:0000313" key="6">
    <source>
        <dbReference type="Proteomes" id="UP000028931"/>
    </source>
</evidence>
<evidence type="ECO:0000256" key="1">
    <source>
        <dbReference type="ARBA" id="ARBA00009477"/>
    </source>
</evidence>
<dbReference type="Pfam" id="PF25917">
    <property type="entry name" value="BSH_RND"/>
    <property type="match status" value="1"/>
</dbReference>
<dbReference type="RefSeq" id="WP_038610614.1">
    <property type="nucleotide sequence ID" value="NZ_CP009048.1"/>
</dbReference>
<comment type="similarity">
    <text evidence="1">Belongs to the membrane fusion protein (MFP) (TC 8.A.1) family.</text>
</comment>
<dbReference type="Proteomes" id="UP000028931">
    <property type="component" value="Chromosome"/>
</dbReference>
<dbReference type="Gene3D" id="2.40.30.170">
    <property type="match status" value="1"/>
</dbReference>
<keyword evidence="3" id="KW-1133">Transmembrane helix</keyword>
<gene>
    <name evidence="5" type="ORF">PSAKL28_24140</name>
</gene>
<dbReference type="PANTHER" id="PTHR30367">
    <property type="entry name" value="P-HYDROXYBENZOIC ACID EFFLUX PUMP SUBUNIT AAEA-RELATED"/>
    <property type="match status" value="1"/>
</dbReference>
<dbReference type="AlphaFoldDB" id="A0A077FAQ2"/>
<dbReference type="eggNOG" id="COG1566">
    <property type="taxonomic scope" value="Bacteria"/>
</dbReference>
<keyword evidence="2" id="KW-0175">Coiled coil</keyword>
<reference evidence="5 6" key="1">
    <citation type="submission" date="2014-07" db="EMBL/GenBank/DDBJ databases">
        <authorList>
            <person name="Lee K."/>
            <person name="Lim J.Y."/>
            <person name="Hwang I."/>
        </authorList>
    </citation>
    <scope>NUCLEOTIDE SEQUENCE [LARGE SCALE GENOMIC DNA]</scope>
    <source>
        <strain evidence="5 6">KL28</strain>
    </source>
</reference>
<dbReference type="InterPro" id="IPR058625">
    <property type="entry name" value="MdtA-like_BSH"/>
</dbReference>
<keyword evidence="3" id="KW-0812">Transmembrane</keyword>
<dbReference type="SUPFAM" id="SSF111369">
    <property type="entry name" value="HlyD-like secretion proteins"/>
    <property type="match status" value="1"/>
</dbReference>
<feature type="transmembrane region" description="Helical" evidence="3">
    <location>
        <begin position="6"/>
        <end position="24"/>
    </location>
</feature>
<feature type="transmembrane region" description="Helical" evidence="3">
    <location>
        <begin position="31"/>
        <end position="49"/>
    </location>
</feature>
<evidence type="ECO:0000256" key="3">
    <source>
        <dbReference type="SAM" id="Phobius"/>
    </source>
</evidence>
<evidence type="ECO:0000313" key="5">
    <source>
        <dbReference type="EMBL" id="AIL61625.1"/>
    </source>
</evidence>
<feature type="domain" description="Multidrug resistance protein MdtA-like barrel-sandwich hybrid" evidence="4">
    <location>
        <begin position="64"/>
        <end position="179"/>
    </location>
</feature>
<accession>A0A077FAQ2</accession>
<evidence type="ECO:0000256" key="2">
    <source>
        <dbReference type="SAM" id="Coils"/>
    </source>
</evidence>
<dbReference type="HOGENOM" id="CLU_018816_15_3_6"/>
<keyword evidence="3" id="KW-0472">Membrane</keyword>
<sequence length="319" mass="35292">MDLLLILTYAAICIAIFKIFRIPLNKWTVPTAVLGGVVLIGALIFTMNYNHPYSEVARTYFVSVPVIPVVTGKVIDVPVKGNESLKAGDVLFRLDPAPFEYKLKSLQAQHLAAKGDLYRINELIKRNFGTRRELETAIARVDDLQAQIDNAQFELDNTVVRAPSNGFVTHVSLRAGMMASKLPLRPSMVFIPEEGHYFAAWMRQNSLLRLVAGDEAEVAFDGIPGKVFKGQVKNVITVIAEGQVQPSGTLIGYTGSPPAGRVPVIIEITDPEYAQYSAQVPGGAYGQAAIYSKHFEHIGMMRKILLRMAAWMNYIFPFH</sequence>
<dbReference type="EMBL" id="CP009048">
    <property type="protein sequence ID" value="AIL61625.1"/>
    <property type="molecule type" value="Genomic_DNA"/>
</dbReference>
<protein>
    <submittedName>
        <fullName evidence="5">Secretion protein HlyD family protein</fullName>
    </submittedName>
</protein>
<organism evidence="5 6">
    <name type="scientific">Pseudomonas alkylphenolica</name>
    <dbReference type="NCBI Taxonomy" id="237609"/>
    <lineage>
        <taxon>Bacteria</taxon>
        <taxon>Pseudomonadati</taxon>
        <taxon>Pseudomonadota</taxon>
        <taxon>Gammaproteobacteria</taxon>
        <taxon>Pseudomonadales</taxon>
        <taxon>Pseudomonadaceae</taxon>
        <taxon>Pseudomonas</taxon>
    </lineage>
</organism>